<reference evidence="1 2" key="1">
    <citation type="submission" date="2016-10" db="EMBL/GenBank/DDBJ databases">
        <authorList>
            <person name="de Groot N.N."/>
        </authorList>
    </citation>
    <scope>NUCLEOTIDE SEQUENCE [LARGE SCALE GENOMIC DNA]</scope>
    <source>
        <strain evidence="1">MBHS1</strain>
    </source>
</reference>
<dbReference type="AlphaFoldDB" id="A0A1H6F665"/>
<accession>A0A1H6F665</accession>
<keyword evidence="2" id="KW-1185">Reference proteome</keyword>
<proteinExistence type="predicted"/>
<evidence type="ECO:0000313" key="1">
    <source>
        <dbReference type="EMBL" id="SEH05033.1"/>
    </source>
</evidence>
<gene>
    <name evidence="1" type="ORF">MBHS_00886</name>
</gene>
<protein>
    <submittedName>
        <fullName evidence="1">Uncharacterized protein</fullName>
    </submittedName>
</protein>
<dbReference type="EMBL" id="FMSV02000147">
    <property type="protein sequence ID" value="SEH05033.1"/>
    <property type="molecule type" value="Genomic_DNA"/>
</dbReference>
<dbReference type="Proteomes" id="UP000236724">
    <property type="component" value="Unassembled WGS sequence"/>
</dbReference>
<sequence length="33" mass="3712">MELENDYQSGDFPNNVHYFTIPGKSGKPGKLDL</sequence>
<name>A0A1H6F665_9GAMM</name>
<evidence type="ECO:0000313" key="2">
    <source>
        <dbReference type="Proteomes" id="UP000236724"/>
    </source>
</evidence>
<organism evidence="1 2">
    <name type="scientific">Candidatus Venteria ishoeyi</name>
    <dbReference type="NCBI Taxonomy" id="1899563"/>
    <lineage>
        <taxon>Bacteria</taxon>
        <taxon>Pseudomonadati</taxon>
        <taxon>Pseudomonadota</taxon>
        <taxon>Gammaproteobacteria</taxon>
        <taxon>Thiotrichales</taxon>
        <taxon>Thiotrichaceae</taxon>
        <taxon>Venteria</taxon>
    </lineage>
</organism>